<evidence type="ECO:0000256" key="5">
    <source>
        <dbReference type="PIRSR" id="PIRSR601519-1"/>
    </source>
</evidence>
<dbReference type="InterPro" id="IPR008331">
    <property type="entry name" value="Ferritin_DPS_dom"/>
</dbReference>
<dbReference type="OrthoDB" id="186462at2759"/>
<evidence type="ECO:0000256" key="6">
    <source>
        <dbReference type="RuleBase" id="RU361145"/>
    </source>
</evidence>
<dbReference type="GO" id="GO:0006879">
    <property type="term" value="P:intracellular iron ion homeostasis"/>
    <property type="evidence" value="ECO:0007669"/>
    <property type="project" value="UniProtKB-KW"/>
</dbReference>
<keyword evidence="2 6" id="KW-0409">Iron storage</keyword>
<evidence type="ECO:0000256" key="2">
    <source>
        <dbReference type="ARBA" id="ARBA00022434"/>
    </source>
</evidence>
<dbReference type="GO" id="GO:0006826">
    <property type="term" value="P:iron ion transport"/>
    <property type="evidence" value="ECO:0007669"/>
    <property type="project" value="InterPro"/>
</dbReference>
<dbReference type="CDD" id="cd01056">
    <property type="entry name" value="Euk_Ferritin"/>
    <property type="match status" value="1"/>
</dbReference>
<evidence type="ECO:0000259" key="7">
    <source>
        <dbReference type="PROSITE" id="PS50905"/>
    </source>
</evidence>
<dbReference type="EMBL" id="AZIM01003726">
    <property type="protein sequence ID" value="ETE61671.1"/>
    <property type="molecule type" value="Genomic_DNA"/>
</dbReference>
<keyword evidence="3 5" id="KW-0479">Metal-binding</keyword>
<dbReference type="GO" id="GO:0008198">
    <property type="term" value="F:ferrous iron binding"/>
    <property type="evidence" value="ECO:0007669"/>
    <property type="project" value="TreeGrafter"/>
</dbReference>
<dbReference type="GO" id="GO:0008199">
    <property type="term" value="F:ferric iron binding"/>
    <property type="evidence" value="ECO:0007669"/>
    <property type="project" value="InterPro"/>
</dbReference>
<comment type="caution">
    <text evidence="8">The sequence shown here is derived from an EMBL/GenBank/DDBJ whole genome shotgun (WGS) entry which is preliminary data.</text>
</comment>
<dbReference type="InterPro" id="IPR001519">
    <property type="entry name" value="Ferritin"/>
</dbReference>
<keyword evidence="9" id="KW-1185">Reference proteome</keyword>
<reference evidence="8 9" key="1">
    <citation type="journal article" date="2013" name="Proc. Natl. Acad. Sci. U.S.A.">
        <title>The king cobra genome reveals dynamic gene evolution and adaptation in the snake venom system.</title>
        <authorList>
            <person name="Vonk F.J."/>
            <person name="Casewell N.R."/>
            <person name="Henkel C.V."/>
            <person name="Heimberg A.M."/>
            <person name="Jansen H.J."/>
            <person name="McCleary R.J."/>
            <person name="Kerkkamp H.M."/>
            <person name="Vos R.A."/>
            <person name="Guerreiro I."/>
            <person name="Calvete J.J."/>
            <person name="Wuster W."/>
            <person name="Woods A.E."/>
            <person name="Logan J.M."/>
            <person name="Harrison R.A."/>
            <person name="Castoe T.A."/>
            <person name="de Koning A.P."/>
            <person name="Pollock D.D."/>
            <person name="Yandell M."/>
            <person name="Calderon D."/>
            <person name="Renjifo C."/>
            <person name="Currier R.B."/>
            <person name="Salgado D."/>
            <person name="Pla D."/>
            <person name="Sanz L."/>
            <person name="Hyder A.S."/>
            <person name="Ribeiro J.M."/>
            <person name="Arntzen J.W."/>
            <person name="van den Thillart G.E."/>
            <person name="Boetzer M."/>
            <person name="Pirovano W."/>
            <person name="Dirks R.P."/>
            <person name="Spaink H.P."/>
            <person name="Duboule D."/>
            <person name="McGlinn E."/>
            <person name="Kini R.M."/>
            <person name="Richardson M.K."/>
        </authorList>
    </citation>
    <scope>NUCLEOTIDE SEQUENCE</scope>
    <source>
        <tissue evidence="8">Blood</tissue>
    </source>
</reference>
<dbReference type="InterPro" id="IPR009040">
    <property type="entry name" value="Ferritin-like_diiron"/>
</dbReference>
<dbReference type="AlphaFoldDB" id="V8NI81"/>
<dbReference type="Proteomes" id="UP000018936">
    <property type="component" value="Unassembled WGS sequence"/>
</dbReference>
<dbReference type="FunFam" id="1.20.1260.10:FF:000002">
    <property type="entry name" value="Ferritin, mitochondrial"/>
    <property type="match status" value="2"/>
</dbReference>
<dbReference type="PANTHER" id="PTHR11431:SF47">
    <property type="entry name" value="FERRITIN LIGHT CHAIN"/>
    <property type="match status" value="1"/>
</dbReference>
<proteinExistence type="inferred from homology"/>
<keyword evidence="4 5" id="KW-0408">Iron</keyword>
<name>V8NI81_OPHHA</name>
<evidence type="ECO:0000313" key="9">
    <source>
        <dbReference type="Proteomes" id="UP000018936"/>
    </source>
</evidence>
<dbReference type="PROSITE" id="PS00204">
    <property type="entry name" value="FERRITIN_2"/>
    <property type="match status" value="1"/>
</dbReference>
<dbReference type="Pfam" id="PF00210">
    <property type="entry name" value="Ferritin"/>
    <property type="match status" value="2"/>
</dbReference>
<dbReference type="InterPro" id="IPR009078">
    <property type="entry name" value="Ferritin-like_SF"/>
</dbReference>
<evidence type="ECO:0000256" key="4">
    <source>
        <dbReference type="ARBA" id="ARBA00023004"/>
    </source>
</evidence>
<feature type="binding site" evidence="5">
    <location>
        <position position="238"/>
    </location>
    <ligand>
        <name>Fe cation</name>
        <dbReference type="ChEBI" id="CHEBI:24875"/>
        <label>1</label>
    </ligand>
</feature>
<gene>
    <name evidence="8" type="ORF">L345_12574</name>
</gene>
<comment type="function">
    <text evidence="6">Stores iron in a soluble, non-toxic, readily available form. Important for iron homeostasis. Iron is taken up in the ferrous form and deposited as ferric hydroxides after oxidation.</text>
</comment>
<dbReference type="PANTHER" id="PTHR11431">
    <property type="entry name" value="FERRITIN"/>
    <property type="match status" value="1"/>
</dbReference>
<dbReference type="InterPro" id="IPR014034">
    <property type="entry name" value="Ferritin_CS"/>
</dbReference>
<protein>
    <recommendedName>
        <fullName evidence="6">Ferritin</fullName>
    </recommendedName>
</protein>
<accession>V8NI81</accession>
<dbReference type="SUPFAM" id="SSF47240">
    <property type="entry name" value="Ferritin-like"/>
    <property type="match status" value="2"/>
</dbReference>
<dbReference type="GO" id="GO:0005737">
    <property type="term" value="C:cytoplasm"/>
    <property type="evidence" value="ECO:0007669"/>
    <property type="project" value="TreeGrafter"/>
</dbReference>
<evidence type="ECO:0000256" key="1">
    <source>
        <dbReference type="ARBA" id="ARBA00007513"/>
    </source>
</evidence>
<dbReference type="PROSITE" id="PS50905">
    <property type="entry name" value="FERRITIN_LIKE"/>
    <property type="match status" value="1"/>
</dbReference>
<dbReference type="Gene3D" id="1.20.1260.10">
    <property type="match status" value="2"/>
</dbReference>
<evidence type="ECO:0000313" key="8">
    <source>
        <dbReference type="EMBL" id="ETE61671.1"/>
    </source>
</evidence>
<comment type="similarity">
    <text evidence="1 6">Belongs to the ferritin family.</text>
</comment>
<dbReference type="InterPro" id="IPR012347">
    <property type="entry name" value="Ferritin-like"/>
</dbReference>
<evidence type="ECO:0000256" key="3">
    <source>
        <dbReference type="ARBA" id="ARBA00022723"/>
    </source>
</evidence>
<sequence length="311" mass="35857">MDSQIRQNYHRDCEAAVNRMVNMELYASYVYLSMASYFDRDDVALANVSSFFRSQSHEEREHADKLLKFQSQRGGRVLLQDIKKPEKDSWGSILNAMEAALQLERSVNKALLDLHRLASDQGDPHPVQPISTCTMSSQIRQNYQAESEAGVNRLVNQLLQSSYTYLSLSFYYTRDDVALSKFASFFHHLSEEKHEQAEKFLTFQNRRGGRVVLQDVKKPEQDEWKNGITAMEAALKLEKILNQALLDLHQVASRHTDPHLCDFLETHYLDEEVKLIKKLGDHVTNLKRVRAQEEGLGEYLFDRLTLGESSD</sequence>
<organism evidence="8 9">
    <name type="scientific">Ophiophagus hannah</name>
    <name type="common">King cobra</name>
    <name type="synonym">Naja hannah</name>
    <dbReference type="NCBI Taxonomy" id="8665"/>
    <lineage>
        <taxon>Eukaryota</taxon>
        <taxon>Metazoa</taxon>
        <taxon>Chordata</taxon>
        <taxon>Craniata</taxon>
        <taxon>Vertebrata</taxon>
        <taxon>Euteleostomi</taxon>
        <taxon>Lepidosauria</taxon>
        <taxon>Squamata</taxon>
        <taxon>Bifurcata</taxon>
        <taxon>Unidentata</taxon>
        <taxon>Episquamata</taxon>
        <taxon>Toxicofera</taxon>
        <taxon>Serpentes</taxon>
        <taxon>Colubroidea</taxon>
        <taxon>Elapidae</taxon>
        <taxon>Elapinae</taxon>
        <taxon>Ophiophagus</taxon>
    </lineage>
</organism>
<feature type="domain" description="Ferritin-like diiron" evidence="7">
    <location>
        <begin position="7"/>
        <end position="290"/>
    </location>
</feature>